<reference evidence="2 3" key="1">
    <citation type="submission" date="2016-10" db="EMBL/GenBank/DDBJ databases">
        <authorList>
            <person name="de Groot N.N."/>
        </authorList>
    </citation>
    <scope>NUCLEOTIDE SEQUENCE [LARGE SCALE GENOMIC DNA]</scope>
    <source>
        <strain evidence="2 3">JCM 11308</strain>
    </source>
</reference>
<dbReference type="Proteomes" id="UP000199417">
    <property type="component" value="Unassembled WGS sequence"/>
</dbReference>
<evidence type="ECO:0000313" key="3">
    <source>
        <dbReference type="Proteomes" id="UP000199417"/>
    </source>
</evidence>
<evidence type="ECO:0000256" key="1">
    <source>
        <dbReference type="SAM" id="MobiDB-lite"/>
    </source>
</evidence>
<accession>A0A1G6Z4N1</accession>
<feature type="compositionally biased region" description="Basic residues" evidence="1">
    <location>
        <begin position="134"/>
        <end position="148"/>
    </location>
</feature>
<feature type="region of interest" description="Disordered" evidence="1">
    <location>
        <begin position="106"/>
        <end position="166"/>
    </location>
</feature>
<proteinExistence type="predicted"/>
<keyword evidence="3" id="KW-1185">Reference proteome</keyword>
<gene>
    <name evidence="2" type="ORF">SAMN05444580_10887</name>
</gene>
<name>A0A1G6Z4N1_9NOCA</name>
<dbReference type="EMBL" id="FNAB01000008">
    <property type="protein sequence ID" value="SDD96917.1"/>
    <property type="molecule type" value="Genomic_DNA"/>
</dbReference>
<sequence length="166" mass="18148">MKKLLKSLSETENVLVLETKRDHLHGLDEDALIDLHTRVRKARNKHAKVYRREAAAAVTDKASRGAAGRTTTRNAARVEVFEQALGRVSRRLGAVAKESATELKRERLARARQDAPAFAGNGTGPDSAGQQGRVNKKSKQKSAGRKKREASDIAAGVKRQAKRDSS</sequence>
<organism evidence="2 3">
    <name type="scientific">Rhodococcus tukisamuensis</name>
    <dbReference type="NCBI Taxonomy" id="168276"/>
    <lineage>
        <taxon>Bacteria</taxon>
        <taxon>Bacillati</taxon>
        <taxon>Actinomycetota</taxon>
        <taxon>Actinomycetes</taxon>
        <taxon>Mycobacteriales</taxon>
        <taxon>Nocardiaceae</taxon>
        <taxon>Rhodococcus</taxon>
    </lineage>
</organism>
<protein>
    <submittedName>
        <fullName evidence="2">Uncharacterized protein</fullName>
    </submittedName>
</protein>
<dbReference type="RefSeq" id="WP_072845640.1">
    <property type="nucleotide sequence ID" value="NZ_FNAB01000008.1"/>
</dbReference>
<evidence type="ECO:0000313" key="2">
    <source>
        <dbReference type="EMBL" id="SDD96917.1"/>
    </source>
</evidence>
<dbReference type="AlphaFoldDB" id="A0A1G6Z4N1"/>